<reference evidence="1 2" key="1">
    <citation type="journal article" date="2019" name="Commun. Biol.">
        <title>The bagworm genome reveals a unique fibroin gene that provides high tensile strength.</title>
        <authorList>
            <person name="Kono N."/>
            <person name="Nakamura H."/>
            <person name="Ohtoshi R."/>
            <person name="Tomita M."/>
            <person name="Numata K."/>
            <person name="Arakawa K."/>
        </authorList>
    </citation>
    <scope>NUCLEOTIDE SEQUENCE [LARGE SCALE GENOMIC DNA]</scope>
</reference>
<evidence type="ECO:0000313" key="1">
    <source>
        <dbReference type="EMBL" id="GBP84008.1"/>
    </source>
</evidence>
<evidence type="ECO:0000313" key="2">
    <source>
        <dbReference type="Proteomes" id="UP000299102"/>
    </source>
</evidence>
<comment type="caution">
    <text evidence="1">The sequence shown here is derived from an EMBL/GenBank/DDBJ whole genome shotgun (WGS) entry which is preliminary data.</text>
</comment>
<name>A0A4C1Z803_EUMVA</name>
<sequence length="160" mass="17741">MCDGVLSGRNPRTRNIPKAKQAESLGRTLTAIAEDHELAIIAPLTPTHLSANLRHRPEILDLAVLKGVVLNLARGSFTGKEQPIEAKTIIDLKRVLTALEEVDTPNLNVIHIRPVIKRCQRKVLANLDRRGLPADVRELIKAKYAALCRTSAYPTPEYRS</sequence>
<dbReference type="AlphaFoldDB" id="A0A4C1Z803"/>
<dbReference type="Proteomes" id="UP000299102">
    <property type="component" value="Unassembled WGS sequence"/>
</dbReference>
<keyword evidence="2" id="KW-1185">Reference proteome</keyword>
<dbReference type="EMBL" id="BGZK01001654">
    <property type="protein sequence ID" value="GBP84008.1"/>
    <property type="molecule type" value="Genomic_DNA"/>
</dbReference>
<proteinExistence type="predicted"/>
<accession>A0A4C1Z803</accession>
<protein>
    <submittedName>
        <fullName evidence="1">Uncharacterized protein</fullName>
    </submittedName>
</protein>
<gene>
    <name evidence="1" type="ORF">EVAR_15745_1</name>
</gene>
<dbReference type="OrthoDB" id="7487383at2759"/>
<organism evidence="1 2">
    <name type="scientific">Eumeta variegata</name>
    <name type="common">Bagworm moth</name>
    <name type="synonym">Eumeta japonica</name>
    <dbReference type="NCBI Taxonomy" id="151549"/>
    <lineage>
        <taxon>Eukaryota</taxon>
        <taxon>Metazoa</taxon>
        <taxon>Ecdysozoa</taxon>
        <taxon>Arthropoda</taxon>
        <taxon>Hexapoda</taxon>
        <taxon>Insecta</taxon>
        <taxon>Pterygota</taxon>
        <taxon>Neoptera</taxon>
        <taxon>Endopterygota</taxon>
        <taxon>Lepidoptera</taxon>
        <taxon>Glossata</taxon>
        <taxon>Ditrysia</taxon>
        <taxon>Tineoidea</taxon>
        <taxon>Psychidae</taxon>
        <taxon>Oiketicinae</taxon>
        <taxon>Eumeta</taxon>
    </lineage>
</organism>